<comment type="caution">
    <text evidence="2">The sequence shown here is derived from an EMBL/GenBank/DDBJ whole genome shotgun (WGS) entry which is preliminary data.</text>
</comment>
<feature type="compositionally biased region" description="Basic and acidic residues" evidence="1">
    <location>
        <begin position="25"/>
        <end position="34"/>
    </location>
</feature>
<feature type="region of interest" description="Disordered" evidence="1">
    <location>
        <begin position="1"/>
        <end position="34"/>
    </location>
</feature>
<dbReference type="EMBL" id="JACHNG010000001">
    <property type="protein sequence ID" value="MBB4779543.1"/>
    <property type="molecule type" value="Genomic_DNA"/>
</dbReference>
<gene>
    <name evidence="2" type="ORF">BJY27_000504</name>
</gene>
<dbReference type="Proteomes" id="UP000530530">
    <property type="component" value="Unassembled WGS sequence"/>
</dbReference>
<keyword evidence="3" id="KW-1185">Reference proteome</keyword>
<evidence type="ECO:0000313" key="3">
    <source>
        <dbReference type="Proteomes" id="UP000530530"/>
    </source>
</evidence>
<accession>A0ABR6LB33</accession>
<proteinExistence type="predicted"/>
<reference evidence="2 3" key="1">
    <citation type="submission" date="2020-08" db="EMBL/GenBank/DDBJ databases">
        <title>Sequencing the genomes of 1000 actinobacteria strains.</title>
        <authorList>
            <person name="Klenk H.-P."/>
        </authorList>
    </citation>
    <scope>NUCLEOTIDE SEQUENCE [LARGE SCALE GENOMIC DNA]</scope>
    <source>
        <strain evidence="2 3">DSM 41530</strain>
    </source>
</reference>
<organism evidence="2 3">
    <name type="scientific">Streptomyces rapamycinicus</name>
    <dbReference type="NCBI Taxonomy" id="1226757"/>
    <lineage>
        <taxon>Bacteria</taxon>
        <taxon>Bacillati</taxon>
        <taxon>Actinomycetota</taxon>
        <taxon>Actinomycetes</taxon>
        <taxon>Kitasatosporales</taxon>
        <taxon>Streptomycetaceae</taxon>
        <taxon>Streptomyces</taxon>
        <taxon>Streptomyces violaceusniger group</taxon>
    </lineage>
</organism>
<sequence>MIAQLPEDDVAPHLWTTPAGRPRLHREDARSAAH</sequence>
<protein>
    <submittedName>
        <fullName evidence="2">Uncharacterized protein</fullName>
    </submittedName>
</protein>
<evidence type="ECO:0000313" key="2">
    <source>
        <dbReference type="EMBL" id="MBB4779543.1"/>
    </source>
</evidence>
<name>A0ABR6LB33_9ACTN</name>
<evidence type="ECO:0000256" key="1">
    <source>
        <dbReference type="SAM" id="MobiDB-lite"/>
    </source>
</evidence>